<dbReference type="PANTHER" id="PTHR16517">
    <property type="entry name" value="TUBBY-RELATED"/>
    <property type="match status" value="1"/>
</dbReference>
<keyword evidence="5" id="KW-0812">Transmembrane</keyword>
<keyword evidence="5" id="KW-0472">Membrane</keyword>
<feature type="compositionally biased region" description="Basic and acidic residues" evidence="4">
    <location>
        <begin position="239"/>
        <end position="249"/>
    </location>
</feature>
<dbReference type="GO" id="GO:0061512">
    <property type="term" value="P:protein localization to cilium"/>
    <property type="evidence" value="ECO:0007669"/>
    <property type="project" value="TreeGrafter"/>
</dbReference>
<dbReference type="FunFam" id="3.20.90.10:FF:000001">
    <property type="entry name" value="Tubby-like protein"/>
    <property type="match status" value="1"/>
</dbReference>
<feature type="domain" description="Tubby C-terminal" evidence="6">
    <location>
        <begin position="405"/>
        <end position="643"/>
    </location>
</feature>
<protein>
    <submittedName>
        <fullName evidence="8">Tub domain-containing protein</fullName>
    </submittedName>
</protein>
<feature type="transmembrane region" description="Helical" evidence="5">
    <location>
        <begin position="1299"/>
        <end position="1321"/>
    </location>
</feature>
<dbReference type="PROSITE" id="PS01200">
    <property type="entry name" value="TUB_1"/>
    <property type="match status" value="1"/>
</dbReference>
<dbReference type="GO" id="GO:0005929">
    <property type="term" value="C:cilium"/>
    <property type="evidence" value="ECO:0007669"/>
    <property type="project" value="TreeGrafter"/>
</dbReference>
<feature type="compositionally biased region" description="Polar residues" evidence="4">
    <location>
        <begin position="1184"/>
        <end position="1197"/>
    </location>
</feature>
<feature type="compositionally biased region" description="Basic and acidic residues" evidence="4">
    <location>
        <begin position="358"/>
        <end position="378"/>
    </location>
</feature>
<feature type="transmembrane region" description="Helical" evidence="5">
    <location>
        <begin position="1209"/>
        <end position="1229"/>
    </location>
</feature>
<keyword evidence="3" id="KW-0963">Cytoplasm</keyword>
<dbReference type="Gene3D" id="3.20.90.10">
    <property type="entry name" value="Tubby Protein, Chain A"/>
    <property type="match status" value="1"/>
</dbReference>
<dbReference type="Proteomes" id="UP000095280">
    <property type="component" value="Unplaced"/>
</dbReference>
<feature type="compositionally biased region" description="Low complexity" evidence="4">
    <location>
        <begin position="1"/>
        <end position="10"/>
    </location>
</feature>
<name>A0A1I8II86_9PLAT</name>
<evidence type="ECO:0000259" key="6">
    <source>
        <dbReference type="Pfam" id="PF01167"/>
    </source>
</evidence>
<feature type="compositionally biased region" description="Basic and acidic residues" evidence="4">
    <location>
        <begin position="686"/>
        <end position="695"/>
    </location>
</feature>
<feature type="compositionally biased region" description="Basic and acidic residues" evidence="4">
    <location>
        <begin position="306"/>
        <end position="326"/>
    </location>
</feature>
<dbReference type="InterPro" id="IPR018066">
    <property type="entry name" value="Tubby_C_CS"/>
</dbReference>
<feature type="compositionally biased region" description="Basic and acidic residues" evidence="4">
    <location>
        <begin position="703"/>
        <end position="714"/>
    </location>
</feature>
<dbReference type="Pfam" id="PF01167">
    <property type="entry name" value="Tub"/>
    <property type="match status" value="1"/>
</dbReference>
<feature type="transmembrane region" description="Helical" evidence="5">
    <location>
        <begin position="1327"/>
        <end position="1347"/>
    </location>
</feature>
<feature type="region of interest" description="Disordered" evidence="4">
    <location>
        <begin position="686"/>
        <end position="714"/>
    </location>
</feature>
<comment type="subcellular location">
    <subcellularLocation>
        <location evidence="1">Cytoplasm</location>
    </subcellularLocation>
</comment>
<dbReference type="PRINTS" id="PR01573">
    <property type="entry name" value="SUPERTUBBY"/>
</dbReference>
<sequence>VSKSGGLSKKSGGESESGGLSKSQQEWRLIKESARVAAYQRVSKSLSKKSGGLSKSQQEWRLIKESARVAAYQRVSKSGGLSKSQQEWRLIKESARVAAYQRVSKSGGLSKSQQEWRLIKESARVAAYQRVSKSGGLSKSQQEWRLIKESIPKAPSFESLYSNDKSFVPPGSVMDEDDLRDQRNRKQMELAQRKAQKRMATSTGIVQKNDLRPNSGRRSAGKENERSPLVVGAAASPSGRERSRDRSHFAYDGPQSYQMANPDGVTTRVHVLKIDASPQGESKDYDSSDSDSKDRGRSGGGSGGKSRGDRGASSDRRNKKRPEETRISSASPSRGPPRRSGGGGRRSDDDDDDDDEDRRDSRQAPRRRGPDRLTESRRSQQKLGTASRLANLIPDPTEDLEEFVLRPAPQGCVIKGRITRDTRGIERTRYPTYYLHMERDDGKKIFLLAARKRRHSSTANYLISCDPTDLKRAGESFVGKLRGNFFGTGFTVFDNGEAPKKSGELARRELTAIAYETNVLGFRGPRKMTVLLPGMNADSERIELRPKSDDDGLLARYKRKEMNNLLELHNKTPVWNEDTQSYVLNFHGRVTQASVKNFQVVHDNDVDYIVMQFGRISDDIFTMDFAYPMCALQAFGVALSSFDGKLACDESTGQHRRLQQPPCCTGSGSCEHLVIVIVDSSESTRLLDDRQRPDGGPRGSRVPTRDRTGPRECSRLRHSVGLSSQLGRVRQLAEGSASSNRRRTRGTELLKFSDDVDKLDDVSSTRLNAEFAELALAEETDDDVDKEAETLSSSRLTSCCSSTCIAACSIASLSSCIWMAWWCCRAVCCGIAMSDKNVLLFSIKAGSGLDVAKEFNRATQQGLPSTSEVPALFRSSMLDVSGMAAYFDNSKKLVVELRHAGERLARASFSIELGMNSTNWFTEANLLRVSPRVSTSNLVTEFQKSNQMALIREDGNADCDNYSGFMGVSWAANPPCDWLRWGGPSPQIFFSPNGGKFKDTAKFADQLIIYLEGKLAANVQSVNRVAGLRQDDVASQSKSSPAQQVRRLHQARTWIESGIGLAAWTAANSERRTQHGRSVQLPLQGVCQGPGLGVVQQDSLNDCLKQPSPEPVIEGLRLEHGAHRSKHGPCQSSSSHQVIGNVRHEAAEVQEPLVAGRSNCTVKTTVFRSSSSRWAPSAVDDSSARSSTTPDDMLNLSDSPSGVITEAVVSWYIIMMAEISCSGTLYARITRGSAPRTDKSKALRKSMRKSMFQTPTFSSLQRKTQKYKDKIMPLVHCHHLNPCFPHRVVRQMSLRDRRLYVFFHVCLWTGVLSFAIGTALYVATRTYVFFIMALPCVCVMFVGQFGFRWLALKNEDKFDVYYPNDASLQVGGDFNRLQQLNQGLAPVAPPPPAYTETYDGPIFTIDGSLAPPPSYEATAGGQSNTVQQVNKEAIELQSRDASAAHHKMSKYALLPVFCSLVIVLAVMDLVTALPASQEELDKRSGHEEADG</sequence>
<feature type="compositionally biased region" description="Basic and acidic residues" evidence="4">
    <location>
        <begin position="281"/>
        <end position="297"/>
    </location>
</feature>
<dbReference type="WBParaSite" id="maker-uti_cns_0012729-snap-gene-0.1-mRNA-1">
    <property type="protein sequence ID" value="maker-uti_cns_0012729-snap-gene-0.1-mRNA-1"/>
    <property type="gene ID" value="maker-uti_cns_0012729-snap-gene-0.1"/>
</dbReference>
<evidence type="ECO:0000256" key="2">
    <source>
        <dbReference type="ARBA" id="ARBA00007129"/>
    </source>
</evidence>
<evidence type="ECO:0000256" key="3">
    <source>
        <dbReference type="ARBA" id="ARBA00022490"/>
    </source>
</evidence>
<accession>A0A1I8II86</accession>
<feature type="region of interest" description="Disordered" evidence="4">
    <location>
        <begin position="157"/>
        <end position="391"/>
    </location>
</feature>
<dbReference type="PANTHER" id="PTHR16517:SF7">
    <property type="entry name" value="PROTEIN KING TUBBY"/>
    <property type="match status" value="1"/>
</dbReference>
<evidence type="ECO:0000313" key="7">
    <source>
        <dbReference type="Proteomes" id="UP000095280"/>
    </source>
</evidence>
<evidence type="ECO:0000256" key="1">
    <source>
        <dbReference type="ARBA" id="ARBA00004496"/>
    </source>
</evidence>
<feature type="transmembrane region" description="Helical" evidence="5">
    <location>
        <begin position="1451"/>
        <end position="1473"/>
    </location>
</feature>
<proteinExistence type="inferred from homology"/>
<dbReference type="SUPFAM" id="SSF54518">
    <property type="entry name" value="Tubby C-terminal domain-like"/>
    <property type="match status" value="1"/>
</dbReference>
<dbReference type="GO" id="GO:0005737">
    <property type="term" value="C:cytoplasm"/>
    <property type="evidence" value="ECO:0007669"/>
    <property type="project" value="UniProtKB-SubCell"/>
</dbReference>
<organism evidence="7 8">
    <name type="scientific">Macrostomum lignano</name>
    <dbReference type="NCBI Taxonomy" id="282301"/>
    <lineage>
        <taxon>Eukaryota</taxon>
        <taxon>Metazoa</taxon>
        <taxon>Spiralia</taxon>
        <taxon>Lophotrochozoa</taxon>
        <taxon>Platyhelminthes</taxon>
        <taxon>Rhabditophora</taxon>
        <taxon>Macrostomorpha</taxon>
        <taxon>Macrostomida</taxon>
        <taxon>Macrostomidae</taxon>
        <taxon>Macrostomum</taxon>
    </lineage>
</organism>
<comment type="similarity">
    <text evidence="2">Belongs to the TUB family.</text>
</comment>
<feature type="region of interest" description="Disordered" evidence="4">
    <location>
        <begin position="1173"/>
        <end position="1197"/>
    </location>
</feature>
<dbReference type="InterPro" id="IPR000007">
    <property type="entry name" value="Tubby_C"/>
</dbReference>
<reference evidence="8" key="1">
    <citation type="submission" date="2016-11" db="UniProtKB">
        <authorList>
            <consortium name="WormBaseParasite"/>
        </authorList>
    </citation>
    <scope>IDENTIFICATION</scope>
</reference>
<keyword evidence="5" id="KW-1133">Transmembrane helix</keyword>
<dbReference type="InterPro" id="IPR025659">
    <property type="entry name" value="Tubby-like_C"/>
</dbReference>
<evidence type="ECO:0000256" key="5">
    <source>
        <dbReference type="SAM" id="Phobius"/>
    </source>
</evidence>
<evidence type="ECO:0000256" key="4">
    <source>
        <dbReference type="SAM" id="MobiDB-lite"/>
    </source>
</evidence>
<keyword evidence="7" id="KW-1185">Reference proteome</keyword>
<feature type="compositionally biased region" description="Basic and acidic residues" evidence="4">
    <location>
        <begin position="180"/>
        <end position="192"/>
    </location>
</feature>
<evidence type="ECO:0000313" key="8">
    <source>
        <dbReference type="WBParaSite" id="maker-uti_cns_0012729-snap-gene-0.1-mRNA-1"/>
    </source>
</evidence>
<feature type="region of interest" description="Disordered" evidence="4">
    <location>
        <begin position="1"/>
        <end position="26"/>
    </location>
</feature>